<dbReference type="InterPro" id="IPR048576">
    <property type="entry name" value="Rv2175c_wHTH"/>
</dbReference>
<dbReference type="InterPro" id="IPR041098">
    <property type="entry name" value="Rv2175c_C"/>
</dbReference>
<dbReference type="GO" id="GO:0003677">
    <property type="term" value="F:DNA binding"/>
    <property type="evidence" value="ECO:0007669"/>
    <property type="project" value="InterPro"/>
</dbReference>
<feature type="domain" description="DNA-binding protein Rv2175c wHTH" evidence="3">
    <location>
        <begin position="20"/>
        <end position="68"/>
    </location>
</feature>
<protein>
    <submittedName>
        <fullName evidence="4">Uncharacterized protein</fullName>
    </submittedName>
</protein>
<evidence type="ECO:0000313" key="5">
    <source>
        <dbReference type="Proteomes" id="UP000326702"/>
    </source>
</evidence>
<feature type="region of interest" description="Disordered" evidence="1">
    <location>
        <begin position="1"/>
        <end position="21"/>
    </location>
</feature>
<feature type="compositionally biased region" description="Polar residues" evidence="1">
    <location>
        <begin position="1"/>
        <end position="14"/>
    </location>
</feature>
<evidence type="ECO:0000259" key="3">
    <source>
        <dbReference type="Pfam" id="PF21531"/>
    </source>
</evidence>
<dbReference type="RefSeq" id="WP_036949857.1">
    <property type="nucleotide sequence ID" value="NZ_BAABIH010000017.1"/>
</dbReference>
<dbReference type="KEGG" id="lxl:KDY119_02080"/>
<reference evidence="4 5" key="1">
    <citation type="submission" date="2019-10" db="EMBL/GenBank/DDBJ databases">
        <title>Genome sequence of Luteimicrobium xylanilyticum HY-24.</title>
        <authorList>
            <person name="Kim D.Y."/>
            <person name="Park H.-Y."/>
        </authorList>
    </citation>
    <scope>NUCLEOTIDE SEQUENCE [LARGE SCALE GENOMIC DNA]</scope>
    <source>
        <strain evidence="4 5">HY-24</strain>
    </source>
</reference>
<proteinExistence type="predicted"/>
<dbReference type="Pfam" id="PF18367">
    <property type="entry name" value="Rv2175c_C"/>
    <property type="match status" value="1"/>
</dbReference>
<evidence type="ECO:0000256" key="1">
    <source>
        <dbReference type="SAM" id="MobiDB-lite"/>
    </source>
</evidence>
<feature type="domain" description="Rv2175c C-terminal" evidence="2">
    <location>
        <begin position="79"/>
        <end position="134"/>
    </location>
</feature>
<dbReference type="EMBL" id="CP045529">
    <property type="protein sequence ID" value="QFU98564.1"/>
    <property type="molecule type" value="Genomic_DNA"/>
</dbReference>
<organism evidence="4 5">
    <name type="scientific">Luteimicrobium xylanilyticum</name>
    <dbReference type="NCBI Taxonomy" id="1133546"/>
    <lineage>
        <taxon>Bacteria</taxon>
        <taxon>Bacillati</taxon>
        <taxon>Actinomycetota</taxon>
        <taxon>Actinomycetes</taxon>
        <taxon>Micrococcales</taxon>
        <taxon>Luteimicrobium</taxon>
    </lineage>
</organism>
<dbReference type="AlphaFoldDB" id="A0A5P9QAW5"/>
<dbReference type="Proteomes" id="UP000326702">
    <property type="component" value="Chromosome"/>
</dbReference>
<evidence type="ECO:0000313" key="4">
    <source>
        <dbReference type="EMBL" id="QFU98564.1"/>
    </source>
</evidence>
<evidence type="ECO:0000259" key="2">
    <source>
        <dbReference type="Pfam" id="PF18367"/>
    </source>
</evidence>
<keyword evidence="5" id="KW-1185">Reference proteome</keyword>
<accession>A0A5P9QAW5</accession>
<gene>
    <name evidence="4" type="ORF">KDY119_02080</name>
</gene>
<dbReference type="Pfam" id="PF21531">
    <property type="entry name" value="Rv2175c_wHTH"/>
    <property type="match status" value="1"/>
</dbReference>
<name>A0A5P9QAW5_9MICO</name>
<sequence length="134" mass="14876">MTEQQPEQAQTVPSTPDAGETTEWLTIPDVAERLDLDVVRVRQLLRERRLVAVRRGERSVLQVPAAFLVEHEGRLQPIPALHGAVVLLDDARFTDDEIVEWLFAPEETLNGLAPVEALRAGQRAAVRRVAQGLG</sequence>